<feature type="transmembrane region" description="Helical" evidence="1">
    <location>
        <begin position="124"/>
        <end position="141"/>
    </location>
</feature>
<accession>A0A2H4U7T3</accession>
<dbReference type="Gene3D" id="1.10.3730.20">
    <property type="match status" value="1"/>
</dbReference>
<organism evidence="3 4">
    <name type="scientific">Methanobrevibacter smithii</name>
    <dbReference type="NCBI Taxonomy" id="2173"/>
    <lineage>
        <taxon>Archaea</taxon>
        <taxon>Methanobacteriati</taxon>
        <taxon>Methanobacteriota</taxon>
        <taxon>Methanomada group</taxon>
        <taxon>Methanobacteria</taxon>
        <taxon>Methanobacteriales</taxon>
        <taxon>Methanobacteriaceae</taxon>
        <taxon>Methanobrevibacter</taxon>
    </lineage>
</organism>
<feature type="domain" description="EamA" evidence="2">
    <location>
        <begin position="7"/>
        <end position="138"/>
    </location>
</feature>
<gene>
    <name evidence="3" type="ORF">BK798_06900</name>
</gene>
<feature type="transmembrane region" description="Helical" evidence="1">
    <location>
        <begin position="213"/>
        <end position="233"/>
    </location>
</feature>
<evidence type="ECO:0000256" key="1">
    <source>
        <dbReference type="SAM" id="Phobius"/>
    </source>
</evidence>
<dbReference type="Pfam" id="PF00892">
    <property type="entry name" value="EamA"/>
    <property type="match status" value="2"/>
</dbReference>
<keyword evidence="1" id="KW-1133">Transmembrane helix</keyword>
<reference evidence="3 4" key="1">
    <citation type="submission" date="2016-10" db="EMBL/GenBank/DDBJ databases">
        <authorList>
            <person name="Varghese N."/>
        </authorList>
    </citation>
    <scope>NUCLEOTIDE SEQUENCE [LARGE SCALE GENOMIC DNA]</scope>
    <source>
        <strain evidence="3 4">KB11</strain>
    </source>
</reference>
<keyword evidence="1" id="KW-0812">Transmembrane</keyword>
<dbReference type="PANTHER" id="PTHR22911">
    <property type="entry name" value="ACYL-MALONYL CONDENSING ENZYME-RELATED"/>
    <property type="match status" value="1"/>
</dbReference>
<feature type="domain" description="EamA" evidence="2">
    <location>
        <begin position="151"/>
        <end position="288"/>
    </location>
</feature>
<feature type="transmembrane region" description="Helical" evidence="1">
    <location>
        <begin position="147"/>
        <end position="168"/>
    </location>
</feature>
<dbReference type="AlphaFoldDB" id="A0A2H4U7T3"/>
<dbReference type="SUPFAM" id="SSF103481">
    <property type="entry name" value="Multidrug resistance efflux transporter EmrE"/>
    <property type="match status" value="2"/>
</dbReference>
<dbReference type="PANTHER" id="PTHR22911:SF79">
    <property type="entry name" value="MOBA-LIKE NTP TRANSFERASE DOMAIN-CONTAINING PROTEIN"/>
    <property type="match status" value="1"/>
</dbReference>
<feature type="transmembrane region" description="Helical" evidence="1">
    <location>
        <begin position="245"/>
        <end position="264"/>
    </location>
</feature>
<keyword evidence="1" id="KW-0472">Membrane</keyword>
<dbReference type="InterPro" id="IPR037185">
    <property type="entry name" value="EmrE-like"/>
</dbReference>
<proteinExistence type="predicted"/>
<sequence>MKNVYFLLPALAGIMFGSSGIFVRTLTENGIDPTTLLFLRFSIAAVVMFVCVLLTDKSLFKIKKEYLPYFIIAAISIVGLNLCYNEAMNSIHLSLAAVLLGTSPIFVIIGAYFTLGEKITVKKVGSMFLAIVGCILASGFLESSIGSISLIGVLGGVGAAVFCAVYTLDSTKVINKGCHTYCILFYSLILIVILLLPFTNFGQINHYINVNPLSNVLFLILHSFISFALPYICLTTALNYVESGVASILLSGCEPIAALIFGIICYFEIPTVLMLCGLVIVIVALVILCKPPKKEEVKV</sequence>
<feature type="transmembrane region" description="Helical" evidence="1">
    <location>
        <begin position="270"/>
        <end position="289"/>
    </location>
</feature>
<dbReference type="EMBL" id="CP017803">
    <property type="protein sequence ID" value="ATZ60163.1"/>
    <property type="molecule type" value="Genomic_DNA"/>
</dbReference>
<evidence type="ECO:0000313" key="3">
    <source>
        <dbReference type="EMBL" id="ATZ60163.1"/>
    </source>
</evidence>
<dbReference type="RefSeq" id="WP_100815659.1">
    <property type="nucleotide sequence ID" value="NZ_CP017803.1"/>
</dbReference>
<dbReference type="GO" id="GO:0016020">
    <property type="term" value="C:membrane"/>
    <property type="evidence" value="ECO:0007669"/>
    <property type="project" value="InterPro"/>
</dbReference>
<evidence type="ECO:0000259" key="2">
    <source>
        <dbReference type="Pfam" id="PF00892"/>
    </source>
</evidence>
<feature type="transmembrane region" description="Helical" evidence="1">
    <location>
        <begin position="90"/>
        <end position="112"/>
    </location>
</feature>
<feature type="transmembrane region" description="Helical" evidence="1">
    <location>
        <begin position="66"/>
        <end position="84"/>
    </location>
</feature>
<name>A0A2H4U7T3_METSM</name>
<evidence type="ECO:0000313" key="4">
    <source>
        <dbReference type="Proteomes" id="UP000232133"/>
    </source>
</evidence>
<dbReference type="GeneID" id="35119093"/>
<dbReference type="Proteomes" id="UP000232133">
    <property type="component" value="Chromosome"/>
</dbReference>
<protein>
    <recommendedName>
        <fullName evidence="2">EamA domain-containing protein</fullName>
    </recommendedName>
</protein>
<dbReference type="InterPro" id="IPR000620">
    <property type="entry name" value="EamA_dom"/>
</dbReference>
<feature type="transmembrane region" description="Helical" evidence="1">
    <location>
        <begin position="180"/>
        <end position="201"/>
    </location>
</feature>
<feature type="transmembrane region" description="Helical" evidence="1">
    <location>
        <begin position="36"/>
        <end position="54"/>
    </location>
</feature>